<dbReference type="Pfam" id="PF03443">
    <property type="entry name" value="AA9"/>
    <property type="match status" value="1"/>
</dbReference>
<dbReference type="PANTHER" id="PTHR33353:SF34">
    <property type="entry name" value="ENDO-BETA-1,4-GLUCANASE D"/>
    <property type="match status" value="1"/>
</dbReference>
<proteinExistence type="predicted"/>
<dbReference type="PANTHER" id="PTHR33353">
    <property type="entry name" value="PUTATIVE (AFU_ORTHOLOGUE AFUA_1G12560)-RELATED"/>
    <property type="match status" value="1"/>
</dbReference>
<comment type="subcellular location">
    <subcellularLocation>
        <location evidence="2">Secreted</location>
    </subcellularLocation>
</comment>
<feature type="chain" id="PRO_5035292560" description="Auxiliary Activity family 9 catalytic domain-containing protein" evidence="5">
    <location>
        <begin position="19"/>
        <end position="266"/>
    </location>
</feature>
<keyword evidence="4" id="KW-1015">Disulfide bond</keyword>
<reference evidence="7" key="1">
    <citation type="submission" date="2021-05" db="EMBL/GenBank/DDBJ databases">
        <authorList>
            <person name="Stam R."/>
        </authorList>
    </citation>
    <scope>NUCLEOTIDE SEQUENCE</scope>
    <source>
        <strain evidence="7">CS162</strain>
    </source>
</reference>
<dbReference type="Proteomes" id="UP000676310">
    <property type="component" value="Unassembled WGS sequence"/>
</dbReference>
<evidence type="ECO:0000313" key="8">
    <source>
        <dbReference type="Proteomes" id="UP000676310"/>
    </source>
</evidence>
<comment type="cofactor">
    <cofactor evidence="1">
        <name>Cu(2+)</name>
        <dbReference type="ChEBI" id="CHEBI:29036"/>
    </cofactor>
</comment>
<dbReference type="AlphaFoldDB" id="A0A8J2N169"/>
<dbReference type="Gene3D" id="2.70.50.70">
    <property type="match status" value="1"/>
</dbReference>
<dbReference type="InterPro" id="IPR005103">
    <property type="entry name" value="AA9_LPMO"/>
</dbReference>
<dbReference type="GeneID" id="67014174"/>
<keyword evidence="3" id="KW-0964">Secreted</keyword>
<sequence>MRLPAIPILSLLITAIDAHGRITTITTSTGTIYPGWDPASSSNLTPPYPLAAWSASNLGNIYIPPSQFSTSNIACHYNAVPGALHVPVTAGEELKLQWNEWPTSHVGPVMTYLAECQGSCADVTGEELQWVKMDELGWLNSTGWDELDLGGTWAADMLIANGFSWVVKIPDVLAEGDYVLRHEIIALHVAEKLDGAQAYPQCVNLRVATSGRNREARKLGGGVKGRELYGMRDKGILVDVHRKIEGYEIPGPKVWEYATTVGQPYQ</sequence>
<comment type="caution">
    <text evidence="7">The sequence shown here is derived from an EMBL/GenBank/DDBJ whole genome shotgun (WGS) entry which is preliminary data.</text>
</comment>
<evidence type="ECO:0000259" key="6">
    <source>
        <dbReference type="Pfam" id="PF03443"/>
    </source>
</evidence>
<dbReference type="InterPro" id="IPR049892">
    <property type="entry name" value="AA9"/>
</dbReference>
<evidence type="ECO:0000256" key="5">
    <source>
        <dbReference type="SAM" id="SignalP"/>
    </source>
</evidence>
<name>A0A8J2N169_9PLEO</name>
<feature type="domain" description="Auxiliary Activity family 9 catalytic" evidence="6">
    <location>
        <begin position="19"/>
        <end position="243"/>
    </location>
</feature>
<dbReference type="CDD" id="cd21175">
    <property type="entry name" value="LPMO_AA9"/>
    <property type="match status" value="1"/>
</dbReference>
<gene>
    <name evidence="7" type="ORF">ALTATR162_LOCUS270</name>
</gene>
<keyword evidence="5" id="KW-0732">Signal</keyword>
<keyword evidence="8" id="KW-1185">Reference proteome</keyword>
<dbReference type="OrthoDB" id="4849160at2759"/>
<organism evidence="7 8">
    <name type="scientific">Alternaria atra</name>
    <dbReference type="NCBI Taxonomy" id="119953"/>
    <lineage>
        <taxon>Eukaryota</taxon>
        <taxon>Fungi</taxon>
        <taxon>Dikarya</taxon>
        <taxon>Ascomycota</taxon>
        <taxon>Pezizomycotina</taxon>
        <taxon>Dothideomycetes</taxon>
        <taxon>Pleosporomycetidae</taxon>
        <taxon>Pleosporales</taxon>
        <taxon>Pleosporineae</taxon>
        <taxon>Pleosporaceae</taxon>
        <taxon>Alternaria</taxon>
        <taxon>Alternaria sect. Ulocladioides</taxon>
    </lineage>
</organism>
<evidence type="ECO:0000256" key="4">
    <source>
        <dbReference type="ARBA" id="ARBA00023157"/>
    </source>
</evidence>
<evidence type="ECO:0000256" key="3">
    <source>
        <dbReference type="ARBA" id="ARBA00022525"/>
    </source>
</evidence>
<protein>
    <recommendedName>
        <fullName evidence="6">Auxiliary Activity family 9 catalytic domain-containing protein</fullName>
    </recommendedName>
</protein>
<dbReference type="GO" id="GO:0005576">
    <property type="term" value="C:extracellular region"/>
    <property type="evidence" value="ECO:0007669"/>
    <property type="project" value="UniProtKB-SubCell"/>
</dbReference>
<dbReference type="RefSeq" id="XP_043163798.1">
    <property type="nucleotide sequence ID" value="XM_043307863.1"/>
</dbReference>
<evidence type="ECO:0000313" key="7">
    <source>
        <dbReference type="EMBL" id="CAG5138020.1"/>
    </source>
</evidence>
<feature type="signal peptide" evidence="5">
    <location>
        <begin position="1"/>
        <end position="18"/>
    </location>
</feature>
<dbReference type="EMBL" id="CAJRGZ010000012">
    <property type="protein sequence ID" value="CAG5138020.1"/>
    <property type="molecule type" value="Genomic_DNA"/>
</dbReference>
<evidence type="ECO:0000256" key="1">
    <source>
        <dbReference type="ARBA" id="ARBA00001973"/>
    </source>
</evidence>
<evidence type="ECO:0000256" key="2">
    <source>
        <dbReference type="ARBA" id="ARBA00004613"/>
    </source>
</evidence>
<accession>A0A8J2N169</accession>